<dbReference type="PROSITE" id="PS51841">
    <property type="entry name" value="LTD"/>
    <property type="match status" value="1"/>
</dbReference>
<gene>
    <name evidence="3" type="ORF">SAMN05421504_110267</name>
</gene>
<keyword evidence="4" id="KW-1185">Reference proteome</keyword>
<evidence type="ECO:0000313" key="3">
    <source>
        <dbReference type="EMBL" id="SDZ20595.1"/>
    </source>
</evidence>
<dbReference type="STRING" id="589385.SAMN05421504_110267"/>
<proteinExistence type="predicted"/>
<dbReference type="InterPro" id="IPR036415">
    <property type="entry name" value="Lamin_tail_dom_sf"/>
</dbReference>
<evidence type="ECO:0000259" key="2">
    <source>
        <dbReference type="PROSITE" id="PS51841"/>
    </source>
</evidence>
<dbReference type="Pfam" id="PF00932">
    <property type="entry name" value="LTD"/>
    <property type="match status" value="1"/>
</dbReference>
<protein>
    <submittedName>
        <fullName evidence="3">Lamin Tail Domain</fullName>
    </submittedName>
</protein>
<dbReference type="SUPFAM" id="SSF74853">
    <property type="entry name" value="Lamin A/C globular tail domain"/>
    <property type="match status" value="1"/>
</dbReference>
<evidence type="ECO:0000256" key="1">
    <source>
        <dbReference type="SAM" id="MobiDB-lite"/>
    </source>
</evidence>
<dbReference type="OrthoDB" id="9772095at2"/>
<name>A0A1H3R5K3_9PSEU</name>
<dbReference type="AlphaFoldDB" id="A0A1H3R5K3"/>
<dbReference type="EMBL" id="FNON01000010">
    <property type="protein sequence ID" value="SDZ20595.1"/>
    <property type="molecule type" value="Genomic_DNA"/>
</dbReference>
<dbReference type="InterPro" id="IPR001322">
    <property type="entry name" value="Lamin_tail_dom"/>
</dbReference>
<reference evidence="3 4" key="1">
    <citation type="submission" date="2016-10" db="EMBL/GenBank/DDBJ databases">
        <authorList>
            <person name="de Groot N.N."/>
        </authorList>
    </citation>
    <scope>NUCLEOTIDE SEQUENCE [LARGE SCALE GENOMIC DNA]</scope>
    <source>
        <strain evidence="3 4">CPCC 202699</strain>
    </source>
</reference>
<feature type="domain" description="LTD" evidence="2">
    <location>
        <begin position="21"/>
        <end position="125"/>
    </location>
</feature>
<evidence type="ECO:0000313" key="4">
    <source>
        <dbReference type="Proteomes" id="UP000199515"/>
    </source>
</evidence>
<accession>A0A1H3R5K3</accession>
<dbReference type="Proteomes" id="UP000199515">
    <property type="component" value="Unassembled WGS sequence"/>
</dbReference>
<feature type="region of interest" description="Disordered" evidence="1">
    <location>
        <begin position="129"/>
        <end position="155"/>
    </location>
</feature>
<sequence length="165" mass="17192">MNLFGQGAAFLLALTGLPLATPAQPVKIHEVLAGPAGYIDLHNTSGGTVRLDGWVIKACTGGPMPTDLAVVPAGSSIPPGGHYLVVGQYFAGSTGQDTVVESIDGDGQLLLDRKRALVDRVAWAPSSPCRERDAAQPCDGLPLTRDAASTDTDDNRVDFGCELEH</sequence>
<dbReference type="Gene3D" id="2.60.40.1260">
    <property type="entry name" value="Lamin Tail domain"/>
    <property type="match status" value="1"/>
</dbReference>
<dbReference type="RefSeq" id="WP_091297450.1">
    <property type="nucleotide sequence ID" value="NZ_FNON01000010.1"/>
</dbReference>
<organism evidence="3 4">
    <name type="scientific">Amycolatopsis xylanica</name>
    <dbReference type="NCBI Taxonomy" id="589385"/>
    <lineage>
        <taxon>Bacteria</taxon>
        <taxon>Bacillati</taxon>
        <taxon>Actinomycetota</taxon>
        <taxon>Actinomycetes</taxon>
        <taxon>Pseudonocardiales</taxon>
        <taxon>Pseudonocardiaceae</taxon>
        <taxon>Amycolatopsis</taxon>
    </lineage>
</organism>